<proteinExistence type="predicted"/>
<comment type="caution">
    <text evidence="1">The sequence shown here is derived from an EMBL/GenBank/DDBJ whole genome shotgun (WGS) entry which is preliminary data.</text>
</comment>
<keyword evidence="1" id="KW-0378">Hydrolase</keyword>
<dbReference type="EMBL" id="MU277274">
    <property type="protein sequence ID" value="KAI0055947.1"/>
    <property type="molecule type" value="Genomic_DNA"/>
</dbReference>
<dbReference type="Proteomes" id="UP000814140">
    <property type="component" value="Unassembled WGS sequence"/>
</dbReference>
<sequence length="572" mass="59468">MHSLGLSVLLALPVIHASTSMGRSMVVHERLEAIPTGFVAHGSAPGHQSLSLRLALVSNNLVGLEDALMAVSTPGSARYGQFLTKEEVETFVAPSQSSVDAVTTYLSAHGLNATPFSPAGDWLSLDLTVTQANTIFDTQFSTFAHVETGAKSVRALQYSIPTALRGHLDFVHPTITFPHPINHGPVLSTPLSKGAATSRSSNSNAVPASCKQAITPACLQALYGIPTAKATQSSSVLGVSGLAGSFANRADLHAFLEAFRPDLSPSTTFAIQSVDNGKADQNISQAGREADLDIQYTVGVASGVPVTFITVGPSETIETPNEFIASLQNLMTFLLGERNPPTVLTTSYGLDEVFISQPLATSLCNAYMQLGARGTSIIFASGDGGVSGGHTENCTQFNPTFPSVCPYVTSVGATTGVPETAAYFSSGGFSNHFAAPTYQRGAVADYMAKLGGANRGLFNASGRAWPDVAAQGNNFLIVNQGQTRLIGGTSASAPTFASVIALLNDELVAAGKRPLGFLNPFLYSTGKSAMNDITTGNNPGCNTDGFPAMEGWDPVTGLGTPNFAALRKAVGL</sequence>
<evidence type="ECO:0000313" key="1">
    <source>
        <dbReference type="EMBL" id="KAI0055947.1"/>
    </source>
</evidence>
<keyword evidence="1" id="KW-0645">Protease</keyword>
<accession>A0ACB8SI93</accession>
<name>A0ACB8SI93_9AGAM</name>
<protein>
    <submittedName>
        <fullName evidence="1">Family S53 protease</fullName>
    </submittedName>
</protein>
<gene>
    <name evidence="1" type="ORF">BV25DRAFT_1665847</name>
</gene>
<organism evidence="1 2">
    <name type="scientific">Artomyces pyxidatus</name>
    <dbReference type="NCBI Taxonomy" id="48021"/>
    <lineage>
        <taxon>Eukaryota</taxon>
        <taxon>Fungi</taxon>
        <taxon>Dikarya</taxon>
        <taxon>Basidiomycota</taxon>
        <taxon>Agaricomycotina</taxon>
        <taxon>Agaricomycetes</taxon>
        <taxon>Russulales</taxon>
        <taxon>Auriscalpiaceae</taxon>
        <taxon>Artomyces</taxon>
    </lineage>
</organism>
<evidence type="ECO:0000313" key="2">
    <source>
        <dbReference type="Proteomes" id="UP000814140"/>
    </source>
</evidence>
<keyword evidence="2" id="KW-1185">Reference proteome</keyword>
<reference evidence="1" key="2">
    <citation type="journal article" date="2022" name="New Phytol.">
        <title>Evolutionary transition to the ectomycorrhizal habit in the genomes of a hyperdiverse lineage of mushroom-forming fungi.</title>
        <authorList>
            <person name="Looney B."/>
            <person name="Miyauchi S."/>
            <person name="Morin E."/>
            <person name="Drula E."/>
            <person name="Courty P.E."/>
            <person name="Kohler A."/>
            <person name="Kuo A."/>
            <person name="LaButti K."/>
            <person name="Pangilinan J."/>
            <person name="Lipzen A."/>
            <person name="Riley R."/>
            <person name="Andreopoulos W."/>
            <person name="He G."/>
            <person name="Johnson J."/>
            <person name="Nolan M."/>
            <person name="Tritt A."/>
            <person name="Barry K.W."/>
            <person name="Grigoriev I.V."/>
            <person name="Nagy L.G."/>
            <person name="Hibbett D."/>
            <person name="Henrissat B."/>
            <person name="Matheny P.B."/>
            <person name="Labbe J."/>
            <person name="Martin F.M."/>
        </authorList>
    </citation>
    <scope>NUCLEOTIDE SEQUENCE</scope>
    <source>
        <strain evidence="1">HHB10654</strain>
    </source>
</reference>
<reference evidence="1" key="1">
    <citation type="submission" date="2021-03" db="EMBL/GenBank/DDBJ databases">
        <authorList>
            <consortium name="DOE Joint Genome Institute"/>
            <person name="Ahrendt S."/>
            <person name="Looney B.P."/>
            <person name="Miyauchi S."/>
            <person name="Morin E."/>
            <person name="Drula E."/>
            <person name="Courty P.E."/>
            <person name="Chicoki N."/>
            <person name="Fauchery L."/>
            <person name="Kohler A."/>
            <person name="Kuo A."/>
            <person name="Labutti K."/>
            <person name="Pangilinan J."/>
            <person name="Lipzen A."/>
            <person name="Riley R."/>
            <person name="Andreopoulos W."/>
            <person name="He G."/>
            <person name="Johnson J."/>
            <person name="Barry K.W."/>
            <person name="Grigoriev I.V."/>
            <person name="Nagy L."/>
            <person name="Hibbett D."/>
            <person name="Henrissat B."/>
            <person name="Matheny P.B."/>
            <person name="Labbe J."/>
            <person name="Martin F."/>
        </authorList>
    </citation>
    <scope>NUCLEOTIDE SEQUENCE</scope>
    <source>
        <strain evidence="1">HHB10654</strain>
    </source>
</reference>